<keyword evidence="1" id="KW-0521">NADP</keyword>
<dbReference type="Pfam" id="PF13602">
    <property type="entry name" value="ADH_zinc_N_2"/>
    <property type="match status" value="1"/>
</dbReference>
<evidence type="ECO:0000313" key="4">
    <source>
        <dbReference type="EMBL" id="MCX2966706.1"/>
    </source>
</evidence>
<dbReference type="PANTHER" id="PTHR44154">
    <property type="entry name" value="QUINONE OXIDOREDUCTASE"/>
    <property type="match status" value="1"/>
</dbReference>
<dbReference type="InterPro" id="IPR036291">
    <property type="entry name" value="NAD(P)-bd_dom_sf"/>
</dbReference>
<sequence length="333" mass="35048">MPTTTSAIAATAPGAIDADTSFVTLDVVVDDPGPHDLLVEVRAVSVNPVDVKVRASFDPADGPKVLGFDAAGVVIGVGSAVTRFAVGDEVYYAGVINRPGSNAAVQLVDERIVGHKPASLNFGDAAALPLTSLTAWEVLFDKLRLEESSAGALLVVAGAGGVGSMVTQLARKLTGVTAIATASRPGSADWVRDLGAHHVVAPREMRDQVGALAPEGVDYVFSPHSRGNVETYAEIMGVHGQVVAIDEPEGLDTLPLKSKSQSWHWELMFSKPLYLPSDDSQHRILDEVARLVDDGTIRSTANQVFEGFTVENLREAHRISESGGAIGKTVVVR</sequence>
<keyword evidence="2" id="KW-0479">Metal-binding</keyword>
<dbReference type="InterPro" id="IPR013154">
    <property type="entry name" value="ADH-like_N"/>
</dbReference>
<dbReference type="PANTHER" id="PTHR44154:SF1">
    <property type="entry name" value="QUINONE OXIDOREDUCTASE"/>
    <property type="match status" value="1"/>
</dbReference>
<reference evidence="4" key="1">
    <citation type="submission" date="2022-10" db="EMBL/GenBank/DDBJ databases">
        <title>WGS of marine actinomycetes from Thailand.</title>
        <authorList>
            <person name="Thawai C."/>
        </authorList>
    </citation>
    <scope>NUCLEOTIDE SEQUENCE</scope>
    <source>
        <strain evidence="4">SW21</strain>
    </source>
</reference>
<dbReference type="Gene3D" id="3.40.50.720">
    <property type="entry name" value="NAD(P)-binding Rossmann-like Domain"/>
    <property type="match status" value="1"/>
</dbReference>
<dbReference type="SUPFAM" id="SSF50129">
    <property type="entry name" value="GroES-like"/>
    <property type="match status" value="1"/>
</dbReference>
<dbReference type="RefSeq" id="WP_266063483.1">
    <property type="nucleotide sequence ID" value="NZ_JAPKFM010000031.1"/>
</dbReference>
<dbReference type="Gene3D" id="3.90.180.10">
    <property type="entry name" value="Medium-chain alcohol dehydrogenases, catalytic domain"/>
    <property type="match status" value="1"/>
</dbReference>
<name>A0A9X3DAH5_9ACTN</name>
<feature type="domain" description="Enoyl reductase (ER)" evidence="3">
    <location>
        <begin position="14"/>
        <end position="331"/>
    </location>
</feature>
<organism evidence="4 5">
    <name type="scientific">Gordonia aquimaris</name>
    <dbReference type="NCBI Taxonomy" id="2984863"/>
    <lineage>
        <taxon>Bacteria</taxon>
        <taxon>Bacillati</taxon>
        <taxon>Actinomycetota</taxon>
        <taxon>Actinomycetes</taxon>
        <taxon>Mycobacteriales</taxon>
        <taxon>Gordoniaceae</taxon>
        <taxon>Gordonia</taxon>
    </lineage>
</organism>
<keyword evidence="2" id="KW-0560">Oxidoreductase</keyword>
<evidence type="ECO:0000256" key="2">
    <source>
        <dbReference type="RuleBase" id="RU364000"/>
    </source>
</evidence>
<dbReference type="InterPro" id="IPR020843">
    <property type="entry name" value="ER"/>
</dbReference>
<dbReference type="Pfam" id="PF08240">
    <property type="entry name" value="ADH_N"/>
    <property type="match status" value="1"/>
</dbReference>
<evidence type="ECO:0000259" key="3">
    <source>
        <dbReference type="SMART" id="SM00829"/>
    </source>
</evidence>
<keyword evidence="2" id="KW-0862">Zinc</keyword>
<dbReference type="Proteomes" id="UP001143347">
    <property type="component" value="Unassembled WGS sequence"/>
</dbReference>
<accession>A0A9X3DAH5</accession>
<gene>
    <name evidence="4" type="ORF">OSB52_21755</name>
</gene>
<dbReference type="InterPro" id="IPR011032">
    <property type="entry name" value="GroES-like_sf"/>
</dbReference>
<evidence type="ECO:0000313" key="5">
    <source>
        <dbReference type="Proteomes" id="UP001143347"/>
    </source>
</evidence>
<dbReference type="InterPro" id="IPR014182">
    <property type="entry name" value="ADH_Zn_typ-1"/>
</dbReference>
<dbReference type="GO" id="GO:0016491">
    <property type="term" value="F:oxidoreductase activity"/>
    <property type="evidence" value="ECO:0007669"/>
    <property type="project" value="UniProtKB-KW"/>
</dbReference>
<evidence type="ECO:0000256" key="1">
    <source>
        <dbReference type="ARBA" id="ARBA00022857"/>
    </source>
</evidence>
<dbReference type="NCBIfam" id="TIGR02817">
    <property type="entry name" value="adh_fam_1"/>
    <property type="match status" value="1"/>
</dbReference>
<dbReference type="CDD" id="cd08252">
    <property type="entry name" value="AL_MDR"/>
    <property type="match status" value="1"/>
</dbReference>
<dbReference type="GO" id="GO:0008270">
    <property type="term" value="F:zinc ion binding"/>
    <property type="evidence" value="ECO:0007669"/>
    <property type="project" value="InterPro"/>
</dbReference>
<comment type="caution">
    <text evidence="4">The sequence shown here is derived from an EMBL/GenBank/DDBJ whole genome shotgun (WGS) entry which is preliminary data.</text>
</comment>
<dbReference type="EMBL" id="JAPKFM010000031">
    <property type="protein sequence ID" value="MCX2966706.1"/>
    <property type="molecule type" value="Genomic_DNA"/>
</dbReference>
<keyword evidence="5" id="KW-1185">Reference proteome</keyword>
<dbReference type="SMART" id="SM00829">
    <property type="entry name" value="PKS_ER"/>
    <property type="match status" value="1"/>
</dbReference>
<comment type="similarity">
    <text evidence="2">Belongs to the zinc-containing alcohol dehydrogenase family. Quinone oxidoreductase subfamily.</text>
</comment>
<dbReference type="InterPro" id="IPR051603">
    <property type="entry name" value="Zinc-ADH_QOR/CCCR"/>
</dbReference>
<dbReference type="SUPFAM" id="SSF51735">
    <property type="entry name" value="NAD(P)-binding Rossmann-fold domains"/>
    <property type="match status" value="1"/>
</dbReference>
<protein>
    <recommendedName>
        <fullName evidence="2">Zinc-type alcohol dehydrogenase-like protein</fullName>
    </recommendedName>
</protein>
<proteinExistence type="inferred from homology"/>
<dbReference type="AlphaFoldDB" id="A0A9X3DAH5"/>